<evidence type="ECO:0000313" key="1">
    <source>
        <dbReference type="EMBL" id="HDX33813.1"/>
    </source>
</evidence>
<accession>A0A7C1FPC6</accession>
<dbReference type="CDD" id="cd00565">
    <property type="entry name" value="Ubl_ThiS"/>
    <property type="match status" value="1"/>
</dbReference>
<proteinExistence type="predicted"/>
<dbReference type="InterPro" id="IPR012675">
    <property type="entry name" value="Beta-grasp_dom_sf"/>
</dbReference>
<dbReference type="SUPFAM" id="SSF54285">
    <property type="entry name" value="MoaD/ThiS"/>
    <property type="match status" value="1"/>
</dbReference>
<dbReference type="NCBIfam" id="TIGR01683">
    <property type="entry name" value="thiS"/>
    <property type="match status" value="1"/>
</dbReference>
<dbReference type="PANTHER" id="PTHR34472">
    <property type="entry name" value="SULFUR CARRIER PROTEIN THIS"/>
    <property type="match status" value="1"/>
</dbReference>
<sequence length="70" mass="7738">MREMRITVNGEDQPYRAQTVAELLAMQGIAPDRAGIAVAVNGKVIARDRWQEHRLQPNDRVEIVKAVAGG</sequence>
<dbReference type="EMBL" id="DSMG01000206">
    <property type="protein sequence ID" value="HDX33813.1"/>
    <property type="molecule type" value="Genomic_DNA"/>
</dbReference>
<dbReference type="AlphaFoldDB" id="A0A7C1FPC6"/>
<organism evidence="1">
    <name type="scientific">Caldilinea aerophila</name>
    <dbReference type="NCBI Taxonomy" id="133453"/>
    <lineage>
        <taxon>Bacteria</taxon>
        <taxon>Bacillati</taxon>
        <taxon>Chloroflexota</taxon>
        <taxon>Caldilineae</taxon>
        <taxon>Caldilineales</taxon>
        <taxon>Caldilineaceae</taxon>
        <taxon>Caldilinea</taxon>
    </lineage>
</organism>
<gene>
    <name evidence="1" type="primary">thiS</name>
    <name evidence="1" type="ORF">ENQ20_20375</name>
</gene>
<dbReference type="InterPro" id="IPR010035">
    <property type="entry name" value="Thi_S"/>
</dbReference>
<dbReference type="InterPro" id="IPR003749">
    <property type="entry name" value="ThiS/MoaD-like"/>
</dbReference>
<protein>
    <submittedName>
        <fullName evidence="1">Sulfur carrier protein ThiS</fullName>
    </submittedName>
</protein>
<comment type="caution">
    <text evidence="1">The sequence shown here is derived from an EMBL/GenBank/DDBJ whole genome shotgun (WGS) entry which is preliminary data.</text>
</comment>
<dbReference type="InterPro" id="IPR016155">
    <property type="entry name" value="Mopterin_synth/thiamin_S_b"/>
</dbReference>
<dbReference type="PANTHER" id="PTHR34472:SF1">
    <property type="entry name" value="SULFUR CARRIER PROTEIN THIS"/>
    <property type="match status" value="1"/>
</dbReference>
<name>A0A7C1FPC6_9CHLR</name>
<reference evidence="1" key="1">
    <citation type="journal article" date="2020" name="mSystems">
        <title>Genome- and Community-Level Interaction Insights into Carbon Utilization and Element Cycling Functions of Hydrothermarchaeota in Hydrothermal Sediment.</title>
        <authorList>
            <person name="Zhou Z."/>
            <person name="Liu Y."/>
            <person name="Xu W."/>
            <person name="Pan J."/>
            <person name="Luo Z.H."/>
            <person name="Li M."/>
        </authorList>
    </citation>
    <scope>NUCLEOTIDE SEQUENCE [LARGE SCALE GENOMIC DNA]</scope>
    <source>
        <strain evidence="1">SpSt-289</strain>
    </source>
</reference>
<dbReference type="Gene3D" id="3.10.20.30">
    <property type="match status" value="1"/>
</dbReference>
<dbReference type="Pfam" id="PF02597">
    <property type="entry name" value="ThiS"/>
    <property type="match status" value="1"/>
</dbReference>